<sequence>MKLTSQLLLCRILESAISDVSGHSASPPPSPHELDLEPRFESEAPYKHGDDEVSIASEGSSSTLGSTPPKVEHNKPKEENRKPTPDPTVSYDDDFEDDVPLTETAAYLKMMSSAHSEPDDDISDLLANSGPQKQESEADEDVERKLARSISPPVTSPRQRSPSHSKGGKQKPKLSLFETGTEAKPEKDLGDSWGGASLKSVKSDVSDSESLVSPPLSPDGVFGYTPTAIENVEQKQKVDKDNDKSETMSANDSKAKRKTDFWNTSDTESEVDLQLSTGGPDQEDDDFDFYG</sequence>
<feature type="compositionally biased region" description="Acidic residues" evidence="1">
    <location>
        <begin position="281"/>
        <end position="291"/>
    </location>
</feature>
<keyword evidence="3" id="KW-1185">Reference proteome</keyword>
<reference evidence="2" key="1">
    <citation type="submission" date="2023-01" db="EMBL/GenBank/DDBJ databases">
        <title>Genome assembly of the deep-sea coral Lophelia pertusa.</title>
        <authorList>
            <person name="Herrera S."/>
            <person name="Cordes E."/>
        </authorList>
    </citation>
    <scope>NUCLEOTIDE SEQUENCE</scope>
    <source>
        <strain evidence="2">USNM1676648</strain>
        <tissue evidence="2">Polyp</tissue>
    </source>
</reference>
<feature type="compositionally biased region" description="Basic and acidic residues" evidence="1">
    <location>
        <begin position="232"/>
        <end position="246"/>
    </location>
</feature>
<feature type="region of interest" description="Disordered" evidence="1">
    <location>
        <begin position="18"/>
        <end position="291"/>
    </location>
</feature>
<comment type="caution">
    <text evidence="2">The sequence shown here is derived from an EMBL/GenBank/DDBJ whole genome shotgun (WGS) entry which is preliminary data.</text>
</comment>
<accession>A0A9X0CJG2</accession>
<feature type="compositionally biased region" description="Acidic residues" evidence="1">
    <location>
        <begin position="91"/>
        <end position="100"/>
    </location>
</feature>
<evidence type="ECO:0000313" key="3">
    <source>
        <dbReference type="Proteomes" id="UP001163046"/>
    </source>
</evidence>
<proteinExistence type="predicted"/>
<evidence type="ECO:0000313" key="2">
    <source>
        <dbReference type="EMBL" id="KAJ7357409.1"/>
    </source>
</evidence>
<feature type="compositionally biased region" description="Basic and acidic residues" evidence="1">
    <location>
        <begin position="70"/>
        <end position="84"/>
    </location>
</feature>
<protein>
    <recommendedName>
        <fullName evidence="4">Centrosomal protein kizuna</fullName>
    </recommendedName>
</protein>
<feature type="compositionally biased region" description="Basic and acidic residues" evidence="1">
    <location>
        <begin position="32"/>
        <end position="51"/>
    </location>
</feature>
<dbReference type="Proteomes" id="UP001163046">
    <property type="component" value="Unassembled WGS sequence"/>
</dbReference>
<feature type="compositionally biased region" description="Basic residues" evidence="1">
    <location>
        <begin position="161"/>
        <end position="172"/>
    </location>
</feature>
<organism evidence="2 3">
    <name type="scientific">Desmophyllum pertusum</name>
    <dbReference type="NCBI Taxonomy" id="174260"/>
    <lineage>
        <taxon>Eukaryota</taxon>
        <taxon>Metazoa</taxon>
        <taxon>Cnidaria</taxon>
        <taxon>Anthozoa</taxon>
        <taxon>Hexacorallia</taxon>
        <taxon>Scleractinia</taxon>
        <taxon>Caryophylliina</taxon>
        <taxon>Caryophylliidae</taxon>
        <taxon>Desmophyllum</taxon>
    </lineage>
</organism>
<feature type="compositionally biased region" description="Basic and acidic residues" evidence="1">
    <location>
        <begin position="181"/>
        <end position="190"/>
    </location>
</feature>
<evidence type="ECO:0008006" key="4">
    <source>
        <dbReference type="Google" id="ProtNLM"/>
    </source>
</evidence>
<gene>
    <name evidence="2" type="ORF">OS493_024920</name>
</gene>
<feature type="compositionally biased region" description="Polar residues" evidence="1">
    <location>
        <begin position="57"/>
        <end position="66"/>
    </location>
</feature>
<name>A0A9X0CJG2_9CNID</name>
<dbReference type="AlphaFoldDB" id="A0A9X0CJG2"/>
<dbReference type="OrthoDB" id="5978119at2759"/>
<dbReference type="EMBL" id="MU827321">
    <property type="protein sequence ID" value="KAJ7357409.1"/>
    <property type="molecule type" value="Genomic_DNA"/>
</dbReference>
<evidence type="ECO:0000256" key="1">
    <source>
        <dbReference type="SAM" id="MobiDB-lite"/>
    </source>
</evidence>